<evidence type="ECO:0000313" key="3">
    <source>
        <dbReference type="Proteomes" id="UP001627154"/>
    </source>
</evidence>
<proteinExistence type="predicted"/>
<dbReference type="Gene3D" id="3.90.70.120">
    <property type="match status" value="1"/>
</dbReference>
<feature type="compositionally biased region" description="Acidic residues" evidence="1">
    <location>
        <begin position="241"/>
        <end position="251"/>
    </location>
</feature>
<name>A0ABD2WJT2_9HYME</name>
<dbReference type="AlphaFoldDB" id="A0ABD2WJT2"/>
<sequence length="295" mass="33098">MDDLPPRFRPVMNVEGVSCIRGSLDLSSAALRENFYGGQQGIGGAVAGAAYAQMKHAYDWDQIDMDDIVRAANWIYNATVHRLMTMSSSVNVNHLTHRVEPPVGLGDVEKGFIVGQTDFTIEFKFANRGLVDQDSDDPNHTTLIMAFAEYFNICADHKPYGVIECQGDYLAVWKHGNCNSVFIFDVFPSRASPLPALYRIKTGAGLINFFRVLKDWKAEDEYSLYNLVILKVGRYQPPSDNNDDDAMDMDPDSPPPPLRPPSPSPKLARHFDQCANQDPSQQWRVNQMDCDDDDD</sequence>
<protein>
    <submittedName>
        <fullName evidence="2">Uncharacterized protein</fullName>
    </submittedName>
</protein>
<keyword evidence="3" id="KW-1185">Reference proteome</keyword>
<feature type="region of interest" description="Disordered" evidence="1">
    <location>
        <begin position="276"/>
        <end position="295"/>
    </location>
</feature>
<dbReference type="EMBL" id="JBJJXI010000100">
    <property type="protein sequence ID" value="KAL3393138.1"/>
    <property type="molecule type" value="Genomic_DNA"/>
</dbReference>
<feature type="compositionally biased region" description="Polar residues" evidence="1">
    <location>
        <begin position="276"/>
        <end position="285"/>
    </location>
</feature>
<evidence type="ECO:0000256" key="1">
    <source>
        <dbReference type="SAM" id="MobiDB-lite"/>
    </source>
</evidence>
<comment type="caution">
    <text evidence="2">The sequence shown here is derived from an EMBL/GenBank/DDBJ whole genome shotgun (WGS) entry which is preliminary data.</text>
</comment>
<evidence type="ECO:0000313" key="2">
    <source>
        <dbReference type="EMBL" id="KAL3393138.1"/>
    </source>
</evidence>
<reference evidence="2 3" key="1">
    <citation type="journal article" date="2024" name="bioRxiv">
        <title>A reference genome for Trichogramma kaykai: A tiny desert-dwelling parasitoid wasp with competing sex-ratio distorters.</title>
        <authorList>
            <person name="Culotta J."/>
            <person name="Lindsey A.R."/>
        </authorList>
    </citation>
    <scope>NUCLEOTIDE SEQUENCE [LARGE SCALE GENOMIC DNA]</scope>
    <source>
        <strain evidence="2 3">KSX58</strain>
    </source>
</reference>
<feature type="compositionally biased region" description="Pro residues" evidence="1">
    <location>
        <begin position="252"/>
        <end position="264"/>
    </location>
</feature>
<feature type="region of interest" description="Disordered" evidence="1">
    <location>
        <begin position="238"/>
        <end position="271"/>
    </location>
</feature>
<accession>A0ABD2WJT2</accession>
<dbReference type="Proteomes" id="UP001627154">
    <property type="component" value="Unassembled WGS sequence"/>
</dbReference>
<gene>
    <name evidence="2" type="ORF">TKK_012394</name>
</gene>
<organism evidence="2 3">
    <name type="scientific">Trichogramma kaykai</name>
    <dbReference type="NCBI Taxonomy" id="54128"/>
    <lineage>
        <taxon>Eukaryota</taxon>
        <taxon>Metazoa</taxon>
        <taxon>Ecdysozoa</taxon>
        <taxon>Arthropoda</taxon>
        <taxon>Hexapoda</taxon>
        <taxon>Insecta</taxon>
        <taxon>Pterygota</taxon>
        <taxon>Neoptera</taxon>
        <taxon>Endopterygota</taxon>
        <taxon>Hymenoptera</taxon>
        <taxon>Apocrita</taxon>
        <taxon>Proctotrupomorpha</taxon>
        <taxon>Chalcidoidea</taxon>
        <taxon>Trichogrammatidae</taxon>
        <taxon>Trichogramma</taxon>
    </lineage>
</organism>